<evidence type="ECO:0000256" key="3">
    <source>
        <dbReference type="ARBA" id="ARBA00022692"/>
    </source>
</evidence>
<keyword evidence="8" id="KW-1185">Reference proteome</keyword>
<feature type="transmembrane region" description="Helical" evidence="6">
    <location>
        <begin position="226"/>
        <end position="248"/>
    </location>
</feature>
<sequence length="252" mass="26282">MALPRPANTALHACRLHKTKFAVYHARALWLSAMQGPEKLDVIVEIHVWLAFVVASTALLLIPGPTVLLVLSYAISHGRRVALATVAGVALGDLIAMTASLAGLGALVLASATIFTVLKWVGAIYLVYLGVKLLRSAPSATLAELEQVGTSSAGHVFGHAAAVTALNPKSIAFFIAFVPQFISVSEPLLPQFAILITTFVGLAALNALAYALLADTLRARIARPSVIAWFSRAGGAALIAMGVATATLRGTQ</sequence>
<keyword evidence="3 6" id="KW-0812">Transmembrane</keyword>
<evidence type="ECO:0000256" key="2">
    <source>
        <dbReference type="ARBA" id="ARBA00022475"/>
    </source>
</evidence>
<feature type="transmembrane region" description="Helical" evidence="6">
    <location>
        <begin position="108"/>
        <end position="131"/>
    </location>
</feature>
<dbReference type="PANTHER" id="PTHR30086">
    <property type="entry name" value="ARGININE EXPORTER PROTEIN ARGO"/>
    <property type="match status" value="1"/>
</dbReference>
<evidence type="ECO:0000256" key="5">
    <source>
        <dbReference type="ARBA" id="ARBA00023136"/>
    </source>
</evidence>
<keyword evidence="4 6" id="KW-1133">Transmembrane helix</keyword>
<reference evidence="7 8" key="1">
    <citation type="submission" date="2019-03" db="EMBL/GenBank/DDBJ databases">
        <title>Genomic Encyclopedia of Type Strains, Phase IV (KMG-IV): sequencing the most valuable type-strain genomes for metagenomic binning, comparative biology and taxonomic classification.</title>
        <authorList>
            <person name="Goeker M."/>
        </authorList>
    </citation>
    <scope>NUCLEOTIDE SEQUENCE [LARGE SCALE GENOMIC DNA]</scope>
    <source>
        <strain evidence="7 8">DSM 104836</strain>
    </source>
</reference>
<evidence type="ECO:0000256" key="6">
    <source>
        <dbReference type="SAM" id="Phobius"/>
    </source>
</evidence>
<dbReference type="PIRSF" id="PIRSF006324">
    <property type="entry name" value="LeuE"/>
    <property type="match status" value="1"/>
</dbReference>
<dbReference type="GO" id="GO:0005886">
    <property type="term" value="C:plasma membrane"/>
    <property type="evidence" value="ECO:0007669"/>
    <property type="project" value="UniProtKB-SubCell"/>
</dbReference>
<feature type="transmembrane region" description="Helical" evidence="6">
    <location>
        <begin position="46"/>
        <end position="74"/>
    </location>
</feature>
<evidence type="ECO:0000256" key="4">
    <source>
        <dbReference type="ARBA" id="ARBA00022989"/>
    </source>
</evidence>
<protein>
    <submittedName>
        <fullName evidence="7">Threonine/homoserine/homoserine lactone efflux protein</fullName>
    </submittedName>
</protein>
<dbReference type="PANTHER" id="PTHR30086:SF20">
    <property type="entry name" value="ARGININE EXPORTER PROTEIN ARGO-RELATED"/>
    <property type="match status" value="1"/>
</dbReference>
<accession>A0A4R3J6Q1</accession>
<dbReference type="GO" id="GO:0015171">
    <property type="term" value="F:amino acid transmembrane transporter activity"/>
    <property type="evidence" value="ECO:0007669"/>
    <property type="project" value="TreeGrafter"/>
</dbReference>
<keyword evidence="5 6" id="KW-0472">Membrane</keyword>
<evidence type="ECO:0000256" key="1">
    <source>
        <dbReference type="ARBA" id="ARBA00004651"/>
    </source>
</evidence>
<evidence type="ECO:0000313" key="8">
    <source>
        <dbReference type="Proteomes" id="UP000295696"/>
    </source>
</evidence>
<gene>
    <name evidence="7" type="ORF">EDD52_11210</name>
</gene>
<evidence type="ECO:0000313" key="7">
    <source>
        <dbReference type="EMBL" id="TCS61052.1"/>
    </source>
</evidence>
<feature type="transmembrane region" description="Helical" evidence="6">
    <location>
        <begin position="81"/>
        <end position="102"/>
    </location>
</feature>
<dbReference type="Pfam" id="PF01810">
    <property type="entry name" value="LysE"/>
    <property type="match status" value="1"/>
</dbReference>
<dbReference type="AlphaFoldDB" id="A0A4R3J6Q1"/>
<dbReference type="InterPro" id="IPR001123">
    <property type="entry name" value="LeuE-type"/>
</dbReference>
<comment type="subcellular location">
    <subcellularLocation>
        <location evidence="1">Cell membrane</location>
        <topology evidence="1">Multi-pass membrane protein</topology>
    </subcellularLocation>
</comment>
<organism evidence="7 8">
    <name type="scientific">Primorskyibacter sedentarius</name>
    <dbReference type="NCBI Taxonomy" id="745311"/>
    <lineage>
        <taxon>Bacteria</taxon>
        <taxon>Pseudomonadati</taxon>
        <taxon>Pseudomonadota</taxon>
        <taxon>Alphaproteobacteria</taxon>
        <taxon>Rhodobacterales</taxon>
        <taxon>Roseobacteraceae</taxon>
        <taxon>Primorskyibacter</taxon>
    </lineage>
</organism>
<dbReference type="Proteomes" id="UP000295696">
    <property type="component" value="Unassembled WGS sequence"/>
</dbReference>
<name>A0A4R3J6Q1_9RHOB</name>
<keyword evidence="2" id="KW-1003">Cell membrane</keyword>
<feature type="transmembrane region" description="Helical" evidence="6">
    <location>
        <begin position="192"/>
        <end position="214"/>
    </location>
</feature>
<dbReference type="EMBL" id="SLZU01000012">
    <property type="protein sequence ID" value="TCS61052.1"/>
    <property type="molecule type" value="Genomic_DNA"/>
</dbReference>
<comment type="caution">
    <text evidence="7">The sequence shown here is derived from an EMBL/GenBank/DDBJ whole genome shotgun (WGS) entry which is preliminary data.</text>
</comment>
<proteinExistence type="predicted"/>